<gene>
    <name evidence="1" type="ORF">NCTC13532_00567</name>
</gene>
<accession>A0A381FBY0</accession>
<reference evidence="1 2" key="1">
    <citation type="submission" date="2018-06" db="EMBL/GenBank/DDBJ databases">
        <authorList>
            <consortium name="Pathogen Informatics"/>
            <person name="Doyle S."/>
        </authorList>
    </citation>
    <scope>NUCLEOTIDE SEQUENCE [LARGE SCALE GENOMIC DNA]</scope>
    <source>
        <strain evidence="1 2">NCTC13532</strain>
    </source>
</reference>
<dbReference type="RefSeq" id="WP_115619136.1">
    <property type="nucleotide sequence ID" value="NZ_UFVR01000004.1"/>
</dbReference>
<dbReference type="EMBL" id="UFVR01000004">
    <property type="protein sequence ID" value="SUX43964.1"/>
    <property type="molecule type" value="Genomic_DNA"/>
</dbReference>
<sequence>MTKQEMMRELTETVSHPQFDSLVREIEEQPERDRLAYAQKFATPEELKKRGVPLLDEFRICIRMFEDNDAPSTTYDKIFVSSPIKVGSWTVCASLGYFLCVTVGYTE</sequence>
<evidence type="ECO:0000313" key="1">
    <source>
        <dbReference type="EMBL" id="SUX43964.1"/>
    </source>
</evidence>
<name>A0A381FBY0_9FLAO</name>
<organism evidence="1 2">
    <name type="scientific">Chryseobacterium indoltheticum</name>
    <dbReference type="NCBI Taxonomy" id="254"/>
    <lineage>
        <taxon>Bacteria</taxon>
        <taxon>Pseudomonadati</taxon>
        <taxon>Bacteroidota</taxon>
        <taxon>Flavobacteriia</taxon>
        <taxon>Flavobacteriales</taxon>
        <taxon>Weeksellaceae</taxon>
        <taxon>Chryseobacterium group</taxon>
        <taxon>Chryseobacterium</taxon>
    </lineage>
</organism>
<dbReference type="Proteomes" id="UP000254282">
    <property type="component" value="Unassembled WGS sequence"/>
</dbReference>
<evidence type="ECO:0000313" key="2">
    <source>
        <dbReference type="Proteomes" id="UP000254282"/>
    </source>
</evidence>
<protein>
    <submittedName>
        <fullName evidence="1">Uncharacterized protein</fullName>
    </submittedName>
</protein>
<dbReference type="AlphaFoldDB" id="A0A381FBY0"/>
<proteinExistence type="predicted"/>